<evidence type="ECO:0000313" key="2">
    <source>
        <dbReference type="EMBL" id="GIF90852.1"/>
    </source>
</evidence>
<dbReference type="PANTHER" id="PTHR21310">
    <property type="entry name" value="AMINOGLYCOSIDE PHOSPHOTRANSFERASE-RELATED-RELATED"/>
    <property type="match status" value="1"/>
</dbReference>
<dbReference type="InterPro" id="IPR002575">
    <property type="entry name" value="Aminoglycoside_PTrfase"/>
</dbReference>
<dbReference type="InterPro" id="IPR051678">
    <property type="entry name" value="AGP_Transferase"/>
</dbReference>
<dbReference type="RefSeq" id="WP_239120683.1">
    <property type="nucleotide sequence ID" value="NZ_BAAALB010000012.1"/>
</dbReference>
<sequence>MRSPTQPELTPDDVIAKVRAAFGPDLTVAGCAELSGGGFAAVWRVRLSDGREVVLKVGPSPEVPLLTYEQGMIACEAAYFRLVAGQVPDVPTPRVLHHGDGWLFTTLLPGVPLSADRDGDHDAVRAQLGAAVARVHTVTGDHFGYPGPRPQAATWHTAFTAMVEAMLADAAAWQVALPAPADVIRRVVADSPELAEVERPALVHFDLWDGNVLAADGRLTGLVDGERYLYGDPLVDFVSPLLLRRVEDEPAHPFVRGYAAATGAPVVFDAAARRRLALYRLYLYLLMTVEVPSRGITDRWRQTGLARLLTEEVELLGR</sequence>
<name>A0A8J3NS86_9ACTN</name>
<dbReference type="InterPro" id="IPR011009">
    <property type="entry name" value="Kinase-like_dom_sf"/>
</dbReference>
<reference evidence="2 3" key="1">
    <citation type="submission" date="2021-01" db="EMBL/GenBank/DDBJ databases">
        <title>Whole genome shotgun sequence of Catellatospora chokoriensis NBRC 107358.</title>
        <authorList>
            <person name="Komaki H."/>
            <person name="Tamura T."/>
        </authorList>
    </citation>
    <scope>NUCLEOTIDE SEQUENCE [LARGE SCALE GENOMIC DNA]</scope>
    <source>
        <strain evidence="2 3">NBRC 107358</strain>
    </source>
</reference>
<evidence type="ECO:0000259" key="1">
    <source>
        <dbReference type="Pfam" id="PF01636"/>
    </source>
</evidence>
<dbReference type="Gene3D" id="3.90.1200.10">
    <property type="match status" value="1"/>
</dbReference>
<comment type="caution">
    <text evidence="2">The sequence shown here is derived from an EMBL/GenBank/DDBJ whole genome shotgun (WGS) entry which is preliminary data.</text>
</comment>
<dbReference type="SUPFAM" id="SSF56112">
    <property type="entry name" value="Protein kinase-like (PK-like)"/>
    <property type="match status" value="1"/>
</dbReference>
<proteinExistence type="predicted"/>
<dbReference type="Gene3D" id="3.30.200.20">
    <property type="entry name" value="Phosphorylase Kinase, domain 1"/>
    <property type="match status" value="1"/>
</dbReference>
<dbReference type="Pfam" id="PF01636">
    <property type="entry name" value="APH"/>
    <property type="match status" value="1"/>
</dbReference>
<feature type="domain" description="Aminoglycoside phosphotransferase" evidence="1">
    <location>
        <begin position="36"/>
        <end position="271"/>
    </location>
</feature>
<gene>
    <name evidence="2" type="ORF">Cch02nite_42960</name>
</gene>
<dbReference type="Proteomes" id="UP000619293">
    <property type="component" value="Unassembled WGS sequence"/>
</dbReference>
<keyword evidence="3" id="KW-1185">Reference proteome</keyword>
<dbReference type="PANTHER" id="PTHR21310:SF15">
    <property type="entry name" value="AMINOGLYCOSIDE PHOSPHOTRANSFERASE DOMAIN-CONTAINING PROTEIN"/>
    <property type="match status" value="1"/>
</dbReference>
<organism evidence="2 3">
    <name type="scientific">Catellatospora chokoriensis</name>
    <dbReference type="NCBI Taxonomy" id="310353"/>
    <lineage>
        <taxon>Bacteria</taxon>
        <taxon>Bacillati</taxon>
        <taxon>Actinomycetota</taxon>
        <taxon>Actinomycetes</taxon>
        <taxon>Micromonosporales</taxon>
        <taxon>Micromonosporaceae</taxon>
        <taxon>Catellatospora</taxon>
    </lineage>
</organism>
<accession>A0A8J3NS86</accession>
<evidence type="ECO:0000313" key="3">
    <source>
        <dbReference type="Proteomes" id="UP000619293"/>
    </source>
</evidence>
<dbReference type="AlphaFoldDB" id="A0A8J3NS86"/>
<dbReference type="EMBL" id="BONG01000026">
    <property type="protein sequence ID" value="GIF90852.1"/>
    <property type="molecule type" value="Genomic_DNA"/>
</dbReference>
<protein>
    <submittedName>
        <fullName evidence="2">Phosphotransferase</fullName>
    </submittedName>
</protein>